<dbReference type="CDD" id="cd12148">
    <property type="entry name" value="fungal_TF_MHR"/>
    <property type="match status" value="1"/>
</dbReference>
<dbReference type="CDD" id="cd00067">
    <property type="entry name" value="GAL4"/>
    <property type="match status" value="1"/>
</dbReference>
<keyword evidence="5" id="KW-0238">DNA-binding</keyword>
<dbReference type="SUPFAM" id="SSF57701">
    <property type="entry name" value="Zn2/Cys6 DNA-binding domain"/>
    <property type="match status" value="1"/>
</dbReference>
<dbReference type="InterPro" id="IPR036864">
    <property type="entry name" value="Zn2-C6_fun-type_DNA-bd_sf"/>
</dbReference>
<protein>
    <recommendedName>
        <fullName evidence="9">Zn(2)-C6 fungal-type domain-containing protein</fullName>
    </recommendedName>
</protein>
<proteinExistence type="predicted"/>
<reference evidence="10" key="1">
    <citation type="journal article" date="2017" name="Clin. Infect. Dis.">
        <title>Simultaneous emergence of multidrug-resistant Candida auris on 3 continents confirmed by whole-genome sequencing and epidemiological analyses.</title>
        <authorList>
            <person name="Lockhart S.R."/>
            <person name="Etienne K.A."/>
            <person name="Vallabhaneni S."/>
            <person name="Farooqi J."/>
            <person name="Chowdhary A."/>
            <person name="Govender N.P."/>
            <person name="Colombo A.L."/>
            <person name="Calvo B."/>
            <person name="Cuomo C.A."/>
            <person name="Desjardins C.A."/>
            <person name="Berkow E.L."/>
            <person name="Castanheira M."/>
            <person name="Magobo R.E."/>
            <person name="Jabeen K."/>
            <person name="Asghar R.J."/>
            <person name="Meis J.F."/>
            <person name="Jackson B."/>
            <person name="Chiller T."/>
            <person name="Litvintseva A.P."/>
        </authorList>
    </citation>
    <scope>NUCLEOTIDE SEQUENCE [LARGE SCALE GENOMIC DNA]</scope>
    <source>
        <strain evidence="10">B8441</strain>
    </source>
</reference>
<dbReference type="VEuPathDB" id="FungiDB:CJJ09_002766"/>
<dbReference type="PANTHER" id="PTHR31845">
    <property type="entry name" value="FINGER DOMAIN PROTEIN, PUTATIVE-RELATED"/>
    <property type="match status" value="1"/>
</dbReference>
<dbReference type="AlphaFoldDB" id="A0A2H1A612"/>
<dbReference type="InterPro" id="IPR051089">
    <property type="entry name" value="prtT"/>
</dbReference>
<dbReference type="VEuPathDB" id="FungiDB:CJI96_0003293"/>
<sequence length="730" mass="81754">MPPTNFTSTPGSSAKRRKPSADMPTELENSSEKSNQPTRALRACDGCRKQKTRCFKTSPVAVCCIRCLSVGAECSFEKAYKSANPGVKIIGGIPEHLTENSTVEVVSSGSHDYIDSRGFDFTDRRSAQKLDFLCGSVSRILEILQEQNEAHGSGMSSDVKLLLDAASSMKQHIKPQNDSSSSSDPLVDTPAVGPSDDNNGDEESPSIILGPSKTFTTSPFNLVANQPETASRPISNLLRLRSLGKPPAIVQSDPDVIDAGILTKLEVIDLMNDFRSNYGRWVSFPSELSTSELIESVRKKSPFLITTCCCLSLRYSLNGKPNPGDIDSHRRKKMTYKLLIRHLLRDLNKVLLKLSCFQGCEDSKGDIENLQAMVILSIYAMSLSTIACSTVDADPLLDDELSIKELNMDSWCLSGTALTAFISKSTFGTLLYQSENATPDFTFLFNRFDPAEYQTLTMFRIYNHLILNHLASCLFSGRMCIIDQIRLSYCNLALSLPSATNFDGRMVSEIGILLITYNYLQLDTSPRNTDQVEASYSSVMEEIKSWYEQWEYLFSQPAVSFVESTLSFCCILVHLNYTYDKVALTNKKSYQAYQAPIDNLSNVVGDCDRVRLGRIISSAYYLVEFAEKIENDSYYAYLSDQIHFFFYFGCIVLLKSLSHLKASKRLYFLEDQEDLKESSWKDALVKAYSLIEKLSRICQDNPSDLLTSYRDGLLLTLQQNFPKESKDLIE</sequence>
<evidence type="ECO:0000256" key="6">
    <source>
        <dbReference type="ARBA" id="ARBA00023163"/>
    </source>
</evidence>
<dbReference type="GO" id="GO:0005634">
    <property type="term" value="C:nucleus"/>
    <property type="evidence" value="ECO:0007669"/>
    <property type="project" value="UniProtKB-SubCell"/>
</dbReference>
<feature type="region of interest" description="Disordered" evidence="8">
    <location>
        <begin position="170"/>
        <end position="213"/>
    </location>
</feature>
<name>A0A2H1A612_CANAR</name>
<comment type="subcellular location">
    <subcellularLocation>
        <location evidence="1">Nucleus</location>
    </subcellularLocation>
</comment>
<dbReference type="Gene3D" id="4.10.240.10">
    <property type="entry name" value="Zn(2)-C6 fungal-type DNA-binding domain"/>
    <property type="match status" value="1"/>
</dbReference>
<keyword evidence="6" id="KW-0804">Transcription</keyword>
<keyword evidence="3" id="KW-0862">Zinc</keyword>
<dbReference type="InterPro" id="IPR001138">
    <property type="entry name" value="Zn2Cys6_DnaBD"/>
</dbReference>
<dbReference type="EMBL" id="CP076750">
    <property type="protein sequence ID" value="QWW23568.1"/>
    <property type="molecule type" value="Genomic_DNA"/>
</dbReference>
<keyword evidence="4" id="KW-0805">Transcription regulation</keyword>
<evidence type="ECO:0000259" key="9">
    <source>
        <dbReference type="PROSITE" id="PS50048"/>
    </source>
</evidence>
<feature type="compositionally biased region" description="Polar residues" evidence="8">
    <location>
        <begin position="170"/>
        <end position="184"/>
    </location>
</feature>
<evidence type="ECO:0000256" key="3">
    <source>
        <dbReference type="ARBA" id="ARBA00022833"/>
    </source>
</evidence>
<accession>A0A2H1A612</accession>
<dbReference type="Proteomes" id="UP000825438">
    <property type="component" value="Chromosome II"/>
</dbReference>
<evidence type="ECO:0000256" key="5">
    <source>
        <dbReference type="ARBA" id="ARBA00023125"/>
    </source>
</evidence>
<evidence type="ECO:0000256" key="7">
    <source>
        <dbReference type="ARBA" id="ARBA00023242"/>
    </source>
</evidence>
<evidence type="ECO:0000256" key="8">
    <source>
        <dbReference type="SAM" id="MobiDB-lite"/>
    </source>
</evidence>
<dbReference type="Pfam" id="PF00172">
    <property type="entry name" value="Zn_clus"/>
    <property type="match status" value="1"/>
</dbReference>
<dbReference type="GO" id="GO:0000976">
    <property type="term" value="F:transcription cis-regulatory region binding"/>
    <property type="evidence" value="ECO:0007669"/>
    <property type="project" value="TreeGrafter"/>
</dbReference>
<dbReference type="STRING" id="498019.A0A2H1A612"/>
<evidence type="ECO:0000256" key="4">
    <source>
        <dbReference type="ARBA" id="ARBA00023015"/>
    </source>
</evidence>
<evidence type="ECO:0000256" key="1">
    <source>
        <dbReference type="ARBA" id="ARBA00004123"/>
    </source>
</evidence>
<dbReference type="PROSITE" id="PS50048">
    <property type="entry name" value="ZN2_CY6_FUNGAL_2"/>
    <property type="match status" value="1"/>
</dbReference>
<keyword evidence="2" id="KW-0479">Metal-binding</keyword>
<dbReference type="OMA" id="WEYLFSQ"/>
<dbReference type="GO" id="GO:0000981">
    <property type="term" value="F:DNA-binding transcription factor activity, RNA polymerase II-specific"/>
    <property type="evidence" value="ECO:0007669"/>
    <property type="project" value="InterPro"/>
</dbReference>
<gene>
    <name evidence="10" type="ORF">B9J08_000805</name>
    <name evidence="11" type="ORF">CA7LBN_002369</name>
</gene>
<dbReference type="VEuPathDB" id="FungiDB:QG37_02706"/>
<dbReference type="VEuPathDB" id="FungiDB:CJI97_000806"/>
<evidence type="ECO:0000313" key="11">
    <source>
        <dbReference type="EMBL" id="QWW23568.1"/>
    </source>
</evidence>
<dbReference type="GO" id="GO:0008270">
    <property type="term" value="F:zinc ion binding"/>
    <property type="evidence" value="ECO:0007669"/>
    <property type="project" value="InterPro"/>
</dbReference>
<dbReference type="PROSITE" id="PS00463">
    <property type="entry name" value="ZN2_CY6_FUNGAL_1"/>
    <property type="match status" value="1"/>
</dbReference>
<feature type="region of interest" description="Disordered" evidence="8">
    <location>
        <begin position="1"/>
        <end position="35"/>
    </location>
</feature>
<evidence type="ECO:0000256" key="2">
    <source>
        <dbReference type="ARBA" id="ARBA00022723"/>
    </source>
</evidence>
<dbReference type="VEuPathDB" id="FungiDB:CJJ07_000426"/>
<feature type="compositionally biased region" description="Polar residues" evidence="8">
    <location>
        <begin position="1"/>
        <end position="12"/>
    </location>
</feature>
<evidence type="ECO:0000313" key="10">
    <source>
        <dbReference type="EMBL" id="PIS58311.1"/>
    </source>
</evidence>
<feature type="domain" description="Zn(2)-C6 fungal-type" evidence="9">
    <location>
        <begin position="43"/>
        <end position="76"/>
    </location>
</feature>
<keyword evidence="7" id="KW-0539">Nucleus</keyword>
<dbReference type="VEuPathDB" id="FungiDB:B9J08_000805"/>
<reference evidence="10" key="2">
    <citation type="submission" date="2017-11" db="EMBL/GenBank/DDBJ databases">
        <title>Candida auris genome assembly and annotation.</title>
        <authorList>
            <person name="Munoz J.F."/>
            <person name="Gade L.G."/>
            <person name="Chow N.A."/>
            <person name="Litvintseva A.P."/>
            <person name="Loparev V.N."/>
            <person name="Cuomo C.A."/>
        </authorList>
    </citation>
    <scope>NUCLEOTIDE SEQUENCE</scope>
    <source>
        <strain evidence="10">B8441</strain>
    </source>
</reference>
<dbReference type="SMART" id="SM00066">
    <property type="entry name" value="GAL4"/>
    <property type="match status" value="1"/>
</dbReference>
<dbReference type="EMBL" id="PEKT02000002">
    <property type="protein sequence ID" value="PIS58311.1"/>
    <property type="molecule type" value="Genomic_DNA"/>
</dbReference>
<reference evidence="11" key="3">
    <citation type="submission" date="2021-06" db="EMBL/GenBank/DDBJ databases">
        <title>Candida auris outbreak in lebanese hospital.</title>
        <authorList>
            <person name="Finianos M."/>
        </authorList>
    </citation>
    <scope>NUCLEOTIDE SEQUENCE</scope>
    <source>
        <strain evidence="11">CA7LBN</strain>
    </source>
</reference>
<dbReference type="PANTHER" id="PTHR31845:SF34">
    <property type="entry name" value="TRANSCRIPTIONAL ACTIVATOR OF PROTEASES PRTT"/>
    <property type="match status" value="1"/>
</dbReference>
<organism evidence="10">
    <name type="scientific">Candidozyma auris</name>
    <name type="common">Yeast</name>
    <name type="synonym">Candida auris</name>
    <dbReference type="NCBI Taxonomy" id="498019"/>
    <lineage>
        <taxon>Eukaryota</taxon>
        <taxon>Fungi</taxon>
        <taxon>Dikarya</taxon>
        <taxon>Ascomycota</taxon>
        <taxon>Saccharomycotina</taxon>
        <taxon>Pichiomycetes</taxon>
        <taxon>Metschnikowiaceae</taxon>
        <taxon>Candidozyma</taxon>
    </lineage>
</organism>